<name>A0ABU5EGI2_9PROT</name>
<dbReference type="Pfam" id="PF00171">
    <property type="entry name" value="Aldedh"/>
    <property type="match status" value="1"/>
</dbReference>
<dbReference type="Gene3D" id="3.40.605.10">
    <property type="entry name" value="Aldehyde Dehydrogenase, Chain A, domain 1"/>
    <property type="match status" value="1"/>
</dbReference>
<accession>A0ABU5EGI2</accession>
<dbReference type="PANTHER" id="PTHR11699">
    <property type="entry name" value="ALDEHYDE DEHYDROGENASE-RELATED"/>
    <property type="match status" value="1"/>
</dbReference>
<dbReference type="InterPro" id="IPR015590">
    <property type="entry name" value="Aldehyde_DH_dom"/>
</dbReference>
<comment type="caution">
    <text evidence="3">The sequence shown here is derived from an EMBL/GenBank/DDBJ whole genome shotgun (WGS) entry which is preliminary data.</text>
</comment>
<dbReference type="RefSeq" id="WP_320510540.1">
    <property type="nucleotide sequence ID" value="NZ_JAXCLW010000010.1"/>
</dbReference>
<sequence>MTAIIEELLAGEKRATGSADLMLQTAEWGAAAFARFDRAAVEAIARSAAEAGFAEAGPLAEAAVQETGFGVAAHKKIKNELTTRALFEVYRSADYCSPRILPQVKMVELPRPAGVVFALTPSTNPVCTTFYKILLALFTRNAVILSPHPMAKACSVRAAKLMAAAAEAAGAPAGIIQVIEAPNLPLIDHIMKSPRVGVILATGGTPMVRAAYSSGNPAIGVGPGNAPALVDESAELDEAAKRIVASKSFDNSILCTNESVVVAVESIADPLLQSLKAAGAYLAKPEETAALRDLLFGKGSFNIEILGKTAGEIGSRIGLRLPANAKIILTEIDRVGIDEPLSKEKLCPVLGFLRVPHVQAGITQARALIRLSGAGHSAAIHSRAAANILAYGAAVKALRVVVNAPCSQGAAGYGTHLAPAFTIGTGFFGSSAIGENVGPQHLVNWTRIAYSDEPAELFGEFGGLDPWTGPPVALGRDAPISLGRLQEGADQAPASAFATAPRASSPMTTLMPSDEIAMMREEIRRIVLAELRATLRG</sequence>
<organism evidence="3 4">
    <name type="scientific">Dongia soli</name>
    <dbReference type="NCBI Taxonomy" id="600628"/>
    <lineage>
        <taxon>Bacteria</taxon>
        <taxon>Pseudomonadati</taxon>
        <taxon>Pseudomonadota</taxon>
        <taxon>Alphaproteobacteria</taxon>
        <taxon>Rhodospirillales</taxon>
        <taxon>Dongiaceae</taxon>
        <taxon>Dongia</taxon>
    </lineage>
</organism>
<evidence type="ECO:0000313" key="4">
    <source>
        <dbReference type="Proteomes" id="UP001279642"/>
    </source>
</evidence>
<dbReference type="InterPro" id="IPR016162">
    <property type="entry name" value="Ald_DH_N"/>
</dbReference>
<protein>
    <submittedName>
        <fullName evidence="3">Aldehyde dehydrogenase family protein</fullName>
    </submittedName>
</protein>
<dbReference type="SUPFAM" id="SSF53720">
    <property type="entry name" value="ALDH-like"/>
    <property type="match status" value="1"/>
</dbReference>
<gene>
    <name evidence="3" type="ORF">SMD27_21680</name>
</gene>
<keyword evidence="1" id="KW-0560">Oxidoreductase</keyword>
<proteinExistence type="predicted"/>
<evidence type="ECO:0000259" key="2">
    <source>
        <dbReference type="Pfam" id="PF00171"/>
    </source>
</evidence>
<dbReference type="EMBL" id="JAXCLW010000010">
    <property type="protein sequence ID" value="MDY0885466.1"/>
    <property type="molecule type" value="Genomic_DNA"/>
</dbReference>
<feature type="domain" description="Aldehyde dehydrogenase" evidence="2">
    <location>
        <begin position="19"/>
        <end position="278"/>
    </location>
</feature>
<evidence type="ECO:0000256" key="1">
    <source>
        <dbReference type="ARBA" id="ARBA00023002"/>
    </source>
</evidence>
<keyword evidence="4" id="KW-1185">Reference proteome</keyword>
<reference evidence="3 4" key="1">
    <citation type="journal article" date="2016" name="Antonie Van Leeuwenhoek">
        <title>Dongia soli sp. nov., isolated from soil from Dokdo, Korea.</title>
        <authorList>
            <person name="Kim D.U."/>
            <person name="Lee H."/>
            <person name="Kim H."/>
            <person name="Kim S.G."/>
            <person name="Ka J.O."/>
        </authorList>
    </citation>
    <scope>NUCLEOTIDE SEQUENCE [LARGE SCALE GENOMIC DNA]</scope>
    <source>
        <strain evidence="3 4">D78</strain>
    </source>
</reference>
<dbReference type="Proteomes" id="UP001279642">
    <property type="component" value="Unassembled WGS sequence"/>
</dbReference>
<dbReference type="Gene3D" id="3.40.309.10">
    <property type="entry name" value="Aldehyde Dehydrogenase, Chain A, domain 2"/>
    <property type="match status" value="1"/>
</dbReference>
<dbReference type="InterPro" id="IPR016163">
    <property type="entry name" value="Ald_DH_C"/>
</dbReference>
<evidence type="ECO:0000313" key="3">
    <source>
        <dbReference type="EMBL" id="MDY0885466.1"/>
    </source>
</evidence>
<dbReference type="InterPro" id="IPR016161">
    <property type="entry name" value="Ald_DH/histidinol_DH"/>
</dbReference>